<dbReference type="PhylomeDB" id="D6X0R9"/>
<dbReference type="Pfam" id="PF14780">
    <property type="entry name" value="NEPRO_N"/>
    <property type="match status" value="1"/>
</dbReference>
<evidence type="ECO:0000256" key="1">
    <source>
        <dbReference type="SAM" id="MobiDB-lite"/>
    </source>
</evidence>
<dbReference type="GO" id="GO:0005634">
    <property type="term" value="C:nucleus"/>
    <property type="evidence" value="ECO:0000318"/>
    <property type="project" value="GO_Central"/>
</dbReference>
<dbReference type="EMBL" id="KQ971372">
    <property type="protein sequence ID" value="EFA10549.1"/>
    <property type="molecule type" value="Genomic_DNA"/>
</dbReference>
<dbReference type="HOGENOM" id="CLU_759389_0_0_1"/>
<gene>
    <name evidence="3" type="primary">AUGUSTUS-3.0.2_12805</name>
    <name evidence="3" type="ORF">TcasGA2_TC012805</name>
</gene>
<dbReference type="InterPro" id="IPR052835">
    <property type="entry name" value="Nepro"/>
</dbReference>
<feature type="compositionally biased region" description="Basic residues" evidence="1">
    <location>
        <begin position="351"/>
        <end position="365"/>
    </location>
</feature>
<dbReference type="STRING" id="7070.D6X0R9"/>
<reference evidence="3 4" key="1">
    <citation type="journal article" date="2008" name="Nature">
        <title>The genome of the model beetle and pest Tribolium castaneum.</title>
        <authorList>
            <consortium name="Tribolium Genome Sequencing Consortium"/>
            <person name="Richards S."/>
            <person name="Gibbs R.A."/>
            <person name="Weinstock G.M."/>
            <person name="Brown S.J."/>
            <person name="Denell R."/>
            <person name="Beeman R.W."/>
            <person name="Gibbs R."/>
            <person name="Beeman R.W."/>
            <person name="Brown S.J."/>
            <person name="Bucher G."/>
            <person name="Friedrich M."/>
            <person name="Grimmelikhuijzen C.J."/>
            <person name="Klingler M."/>
            <person name="Lorenzen M."/>
            <person name="Richards S."/>
            <person name="Roth S."/>
            <person name="Schroder R."/>
            <person name="Tautz D."/>
            <person name="Zdobnov E.M."/>
            <person name="Muzny D."/>
            <person name="Gibbs R.A."/>
            <person name="Weinstock G.M."/>
            <person name="Attaway T."/>
            <person name="Bell S."/>
            <person name="Buhay C.J."/>
            <person name="Chandrabose M.N."/>
            <person name="Chavez D."/>
            <person name="Clerk-Blankenburg K.P."/>
            <person name="Cree A."/>
            <person name="Dao M."/>
            <person name="Davis C."/>
            <person name="Chacko J."/>
            <person name="Dinh H."/>
            <person name="Dugan-Rocha S."/>
            <person name="Fowler G."/>
            <person name="Garner T.T."/>
            <person name="Garnes J."/>
            <person name="Gnirke A."/>
            <person name="Hawes A."/>
            <person name="Hernandez J."/>
            <person name="Hines S."/>
            <person name="Holder M."/>
            <person name="Hume J."/>
            <person name="Jhangiani S.N."/>
            <person name="Joshi V."/>
            <person name="Khan Z.M."/>
            <person name="Jackson L."/>
            <person name="Kovar C."/>
            <person name="Kowis A."/>
            <person name="Lee S."/>
            <person name="Lewis L.R."/>
            <person name="Margolis J."/>
            <person name="Morgan M."/>
            <person name="Nazareth L.V."/>
            <person name="Nguyen N."/>
            <person name="Okwuonu G."/>
            <person name="Parker D."/>
            <person name="Richards S."/>
            <person name="Ruiz S.J."/>
            <person name="Santibanez J."/>
            <person name="Savard J."/>
            <person name="Scherer S.E."/>
            <person name="Schneider B."/>
            <person name="Sodergren E."/>
            <person name="Tautz D."/>
            <person name="Vattahil S."/>
            <person name="Villasana D."/>
            <person name="White C.S."/>
            <person name="Wright R."/>
            <person name="Park Y."/>
            <person name="Beeman R.W."/>
            <person name="Lord J."/>
            <person name="Oppert B."/>
            <person name="Lorenzen M."/>
            <person name="Brown S."/>
            <person name="Wang L."/>
            <person name="Savard J."/>
            <person name="Tautz D."/>
            <person name="Richards S."/>
            <person name="Weinstock G."/>
            <person name="Gibbs R.A."/>
            <person name="Liu Y."/>
            <person name="Worley K."/>
            <person name="Weinstock G."/>
            <person name="Elsik C.G."/>
            <person name="Reese J.T."/>
            <person name="Elhaik E."/>
            <person name="Landan G."/>
            <person name="Graur D."/>
            <person name="Arensburger P."/>
            <person name="Atkinson P."/>
            <person name="Beeman R.W."/>
            <person name="Beidler J."/>
            <person name="Brown S.J."/>
            <person name="Demuth J.P."/>
            <person name="Drury D.W."/>
            <person name="Du Y.Z."/>
            <person name="Fujiwara H."/>
            <person name="Lorenzen M."/>
            <person name="Maselli V."/>
            <person name="Osanai M."/>
            <person name="Park Y."/>
            <person name="Robertson H.M."/>
            <person name="Tu Z."/>
            <person name="Wang J.J."/>
            <person name="Wang S."/>
            <person name="Richards S."/>
            <person name="Song H."/>
            <person name="Zhang L."/>
            <person name="Sodergren E."/>
            <person name="Werner D."/>
            <person name="Stanke M."/>
            <person name="Morgenstern B."/>
            <person name="Solovyev V."/>
            <person name="Kosarev P."/>
            <person name="Brown G."/>
            <person name="Chen H.C."/>
            <person name="Ermolaeva O."/>
            <person name="Hlavina W."/>
            <person name="Kapustin Y."/>
            <person name="Kiryutin B."/>
            <person name="Kitts P."/>
            <person name="Maglott D."/>
            <person name="Pruitt K."/>
            <person name="Sapojnikov V."/>
            <person name="Souvorov A."/>
            <person name="Mackey A.J."/>
            <person name="Waterhouse R.M."/>
            <person name="Wyder S."/>
            <person name="Zdobnov E.M."/>
            <person name="Zdobnov E.M."/>
            <person name="Wyder S."/>
            <person name="Kriventseva E.V."/>
            <person name="Kadowaki T."/>
            <person name="Bork P."/>
            <person name="Aranda M."/>
            <person name="Bao R."/>
            <person name="Beermann A."/>
            <person name="Berns N."/>
            <person name="Bolognesi R."/>
            <person name="Bonneton F."/>
            <person name="Bopp D."/>
            <person name="Brown S.J."/>
            <person name="Bucher G."/>
            <person name="Butts T."/>
            <person name="Chaumot A."/>
            <person name="Denell R.E."/>
            <person name="Ferrier D.E."/>
            <person name="Friedrich M."/>
            <person name="Gordon C.M."/>
            <person name="Jindra M."/>
            <person name="Klingler M."/>
            <person name="Lan Q."/>
            <person name="Lattorff H.M."/>
            <person name="Laudet V."/>
            <person name="von Levetsow C."/>
            <person name="Liu Z."/>
            <person name="Lutz R."/>
            <person name="Lynch J.A."/>
            <person name="da Fonseca R.N."/>
            <person name="Posnien N."/>
            <person name="Reuter R."/>
            <person name="Roth S."/>
            <person name="Savard J."/>
            <person name="Schinko J.B."/>
            <person name="Schmitt C."/>
            <person name="Schoppmeier M."/>
            <person name="Schroder R."/>
            <person name="Shippy T.D."/>
            <person name="Simonnet F."/>
            <person name="Marques-Souza H."/>
            <person name="Tautz D."/>
            <person name="Tomoyasu Y."/>
            <person name="Trauner J."/>
            <person name="Van der Zee M."/>
            <person name="Vervoort M."/>
            <person name="Wittkopp N."/>
            <person name="Wimmer E.A."/>
            <person name="Yang X."/>
            <person name="Jones A.K."/>
            <person name="Sattelle D.B."/>
            <person name="Ebert P.R."/>
            <person name="Nelson D."/>
            <person name="Scott J.G."/>
            <person name="Beeman R.W."/>
            <person name="Muthukrishnan S."/>
            <person name="Kramer K.J."/>
            <person name="Arakane Y."/>
            <person name="Beeman R.W."/>
            <person name="Zhu Q."/>
            <person name="Hogenkamp D."/>
            <person name="Dixit R."/>
            <person name="Oppert B."/>
            <person name="Jiang H."/>
            <person name="Zou Z."/>
            <person name="Marshall J."/>
            <person name="Elpidina E."/>
            <person name="Vinokurov K."/>
            <person name="Oppert C."/>
            <person name="Zou Z."/>
            <person name="Evans J."/>
            <person name="Lu Z."/>
            <person name="Zhao P."/>
            <person name="Sumathipala N."/>
            <person name="Altincicek B."/>
            <person name="Vilcinskas A."/>
            <person name="Williams M."/>
            <person name="Hultmark D."/>
            <person name="Hetru C."/>
            <person name="Jiang H."/>
            <person name="Grimmelikhuijzen C.J."/>
            <person name="Hauser F."/>
            <person name="Cazzamali G."/>
            <person name="Williamson M."/>
            <person name="Park Y."/>
            <person name="Li B."/>
            <person name="Tanaka Y."/>
            <person name="Predel R."/>
            <person name="Neupert S."/>
            <person name="Schachtner J."/>
            <person name="Verleyen P."/>
            <person name="Raible F."/>
            <person name="Bork P."/>
            <person name="Friedrich M."/>
            <person name="Walden K.K."/>
            <person name="Robertson H.M."/>
            <person name="Angeli S."/>
            <person name="Foret S."/>
            <person name="Bucher G."/>
            <person name="Schuetz S."/>
            <person name="Maleszka R."/>
            <person name="Wimmer E.A."/>
            <person name="Beeman R.W."/>
            <person name="Lorenzen M."/>
            <person name="Tomoyasu Y."/>
            <person name="Miller S.C."/>
            <person name="Grossmann D."/>
            <person name="Bucher G."/>
        </authorList>
    </citation>
    <scope>NUCLEOTIDE SEQUENCE [LARGE SCALE GENOMIC DNA]</scope>
    <source>
        <strain evidence="3 4">Georgia GA2</strain>
    </source>
</reference>
<feature type="compositionally biased region" description="Polar residues" evidence="1">
    <location>
        <begin position="338"/>
        <end position="347"/>
    </location>
</feature>
<name>D6X0R9_TRICA</name>
<dbReference type="OMA" id="RPPNATC"/>
<dbReference type="Proteomes" id="UP000007266">
    <property type="component" value="Linkage group 9"/>
</dbReference>
<keyword evidence="4" id="KW-1185">Reference proteome</keyword>
<evidence type="ECO:0000259" key="2">
    <source>
        <dbReference type="Pfam" id="PF14780"/>
    </source>
</evidence>
<dbReference type="PANTHER" id="PTHR34761:SF1">
    <property type="entry name" value="NUCLEOLUS AND NEURAL PROGENITOR PROTEIN"/>
    <property type="match status" value="1"/>
</dbReference>
<proteinExistence type="predicted"/>
<feature type="region of interest" description="Disordered" evidence="1">
    <location>
        <begin position="324"/>
        <end position="365"/>
    </location>
</feature>
<dbReference type="InParanoid" id="D6X0R9"/>
<dbReference type="GO" id="GO:0045747">
    <property type="term" value="P:positive regulation of Notch signaling pathway"/>
    <property type="evidence" value="ECO:0000318"/>
    <property type="project" value="GO_Central"/>
</dbReference>
<organism evidence="3 4">
    <name type="scientific">Tribolium castaneum</name>
    <name type="common">Red flour beetle</name>
    <dbReference type="NCBI Taxonomy" id="7070"/>
    <lineage>
        <taxon>Eukaryota</taxon>
        <taxon>Metazoa</taxon>
        <taxon>Ecdysozoa</taxon>
        <taxon>Arthropoda</taxon>
        <taxon>Hexapoda</taxon>
        <taxon>Insecta</taxon>
        <taxon>Pterygota</taxon>
        <taxon>Neoptera</taxon>
        <taxon>Endopterygota</taxon>
        <taxon>Coleoptera</taxon>
        <taxon>Polyphaga</taxon>
        <taxon>Cucujiformia</taxon>
        <taxon>Tenebrionidae</taxon>
        <taxon>Tenebrionidae incertae sedis</taxon>
        <taxon>Tribolium</taxon>
    </lineage>
</organism>
<dbReference type="InterPro" id="IPR027951">
    <property type="entry name" value="Nepro_N"/>
</dbReference>
<sequence>MDLWNAKYLKPPPIINCKISTKEIDIRLLKITLTDAVAFFDNQQHLCTEAALLSRTVYRLKMKFRSSKDFKAVEKLSRVLRTYLQMQFSTTLKYVLDLIPPNYKVLKTFFLTKNMIDFLLVRLQGLGKTLCRVLDTCKVISELTLQRFRLGHFWKIAAIVYAITARIFVITRGIFKFVCELYGNLLPFSGMLANAGGQWLPDGYVFPPKLKDWLGVDWLNLEDNVIEIPDDEPSVAFFKLLDDSDDEVEFCDEYIVVNDEPSVQEVKDSDVELCEDNVSKEEESDNEVDVGELVIVCDNKDKAQIHDDVDVGDLVIVCDNSKNGTKGRKRPLEKRENSSVIVLNDSVSEPKRKKRKRKRKNQINN</sequence>
<feature type="domain" description="Nucleolus and neural progenitor protein-like N-terminal" evidence="2">
    <location>
        <begin position="4"/>
        <end position="185"/>
    </location>
</feature>
<dbReference type="PANTHER" id="PTHR34761">
    <property type="entry name" value="NUCLEOLUS AND NEURAL PROGENITOR PROTEIN"/>
    <property type="match status" value="1"/>
</dbReference>
<dbReference type="eggNOG" id="ENOG502S8BH">
    <property type="taxonomic scope" value="Eukaryota"/>
</dbReference>
<evidence type="ECO:0000313" key="3">
    <source>
        <dbReference type="EMBL" id="EFA10549.1"/>
    </source>
</evidence>
<reference evidence="3 4" key="2">
    <citation type="journal article" date="2010" name="Nucleic Acids Res.">
        <title>BeetleBase in 2010: revisions to provide comprehensive genomic information for Tribolium castaneum.</title>
        <authorList>
            <person name="Kim H.S."/>
            <person name="Murphy T."/>
            <person name="Xia J."/>
            <person name="Caragea D."/>
            <person name="Park Y."/>
            <person name="Beeman R.W."/>
            <person name="Lorenzen M.D."/>
            <person name="Butcher S."/>
            <person name="Manak J.R."/>
            <person name="Brown S.J."/>
        </authorList>
    </citation>
    <scope>GENOME REANNOTATION</scope>
    <source>
        <strain evidence="3 4">Georgia GA2</strain>
    </source>
</reference>
<accession>D6X0R9</accession>
<evidence type="ECO:0000313" key="4">
    <source>
        <dbReference type="Proteomes" id="UP000007266"/>
    </source>
</evidence>
<protein>
    <recommendedName>
        <fullName evidence="2">Nucleolus and neural progenitor protein-like N-terminal domain-containing protein</fullName>
    </recommendedName>
</protein>
<dbReference type="AlphaFoldDB" id="D6X0R9"/>